<dbReference type="STRING" id="51670.SAMN04488557_3676"/>
<feature type="transmembrane region" description="Helical" evidence="5">
    <location>
        <begin position="214"/>
        <end position="247"/>
    </location>
</feature>
<accession>A0A1I7NUX2</accession>
<feature type="transmembrane region" description="Helical" evidence="5">
    <location>
        <begin position="356"/>
        <end position="375"/>
    </location>
</feature>
<feature type="transmembrane region" description="Helical" evidence="5">
    <location>
        <begin position="138"/>
        <end position="160"/>
    </location>
</feature>
<feature type="transmembrane region" description="Helical" evidence="5">
    <location>
        <begin position="254"/>
        <end position="275"/>
    </location>
</feature>
<dbReference type="InterPro" id="IPR051533">
    <property type="entry name" value="WaaL-like"/>
</dbReference>
<proteinExistence type="predicted"/>
<evidence type="ECO:0000256" key="2">
    <source>
        <dbReference type="ARBA" id="ARBA00022692"/>
    </source>
</evidence>
<evidence type="ECO:0000313" key="8">
    <source>
        <dbReference type="Proteomes" id="UP000199423"/>
    </source>
</evidence>
<keyword evidence="4 5" id="KW-0472">Membrane</keyword>
<keyword evidence="2 5" id="KW-0812">Transmembrane</keyword>
<evidence type="ECO:0000256" key="5">
    <source>
        <dbReference type="SAM" id="Phobius"/>
    </source>
</evidence>
<reference evidence="8" key="1">
    <citation type="submission" date="2016-10" db="EMBL/GenBank/DDBJ databases">
        <authorList>
            <person name="Varghese N."/>
            <person name="Submissions S."/>
        </authorList>
    </citation>
    <scope>NUCLEOTIDE SEQUENCE [LARGE SCALE GENOMIC DNA]</scope>
    <source>
        <strain evidence="8">DSM 1565</strain>
    </source>
</reference>
<dbReference type="AlphaFoldDB" id="A0A1I7NUX2"/>
<feature type="transmembrane region" description="Helical" evidence="5">
    <location>
        <begin position="83"/>
        <end position="103"/>
    </location>
</feature>
<evidence type="ECO:0000256" key="1">
    <source>
        <dbReference type="ARBA" id="ARBA00004141"/>
    </source>
</evidence>
<dbReference type="RefSeq" id="WP_092869221.1">
    <property type="nucleotide sequence ID" value="NZ_FPCH01000004.1"/>
</dbReference>
<feature type="transmembrane region" description="Helical" evidence="5">
    <location>
        <begin position="420"/>
        <end position="439"/>
    </location>
</feature>
<feature type="transmembrane region" description="Helical" evidence="5">
    <location>
        <begin position="190"/>
        <end position="208"/>
    </location>
</feature>
<keyword evidence="8" id="KW-1185">Reference proteome</keyword>
<dbReference type="Proteomes" id="UP000199423">
    <property type="component" value="Unassembled WGS sequence"/>
</dbReference>
<organism evidence="7 8">
    <name type="scientific">Hyphomicrobium facile</name>
    <dbReference type="NCBI Taxonomy" id="51670"/>
    <lineage>
        <taxon>Bacteria</taxon>
        <taxon>Pseudomonadati</taxon>
        <taxon>Pseudomonadota</taxon>
        <taxon>Alphaproteobacteria</taxon>
        <taxon>Hyphomicrobiales</taxon>
        <taxon>Hyphomicrobiaceae</taxon>
        <taxon>Hyphomicrobium</taxon>
    </lineage>
</organism>
<feature type="domain" description="O-antigen ligase-related" evidence="6">
    <location>
        <begin position="217"/>
        <end position="369"/>
    </location>
</feature>
<feature type="transmembrane region" description="Helical" evidence="5">
    <location>
        <begin position="58"/>
        <end position="77"/>
    </location>
</feature>
<name>A0A1I7NUX2_9HYPH</name>
<evidence type="ECO:0000259" key="6">
    <source>
        <dbReference type="Pfam" id="PF04932"/>
    </source>
</evidence>
<gene>
    <name evidence="7" type="ORF">SAMN04488557_3676</name>
</gene>
<dbReference type="GO" id="GO:0016020">
    <property type="term" value="C:membrane"/>
    <property type="evidence" value="ECO:0007669"/>
    <property type="project" value="UniProtKB-SubCell"/>
</dbReference>
<dbReference type="PANTHER" id="PTHR37422">
    <property type="entry name" value="TEICHURONIC ACID BIOSYNTHESIS PROTEIN TUAE"/>
    <property type="match status" value="1"/>
</dbReference>
<feature type="transmembrane region" description="Helical" evidence="5">
    <location>
        <begin position="20"/>
        <end position="37"/>
    </location>
</feature>
<protein>
    <submittedName>
        <fullName evidence="7">O-antigen ligase</fullName>
    </submittedName>
</protein>
<comment type="subcellular location">
    <subcellularLocation>
        <location evidence="1">Membrane</location>
        <topology evidence="1">Multi-pass membrane protein</topology>
    </subcellularLocation>
</comment>
<dbReference type="GO" id="GO:0016874">
    <property type="term" value="F:ligase activity"/>
    <property type="evidence" value="ECO:0007669"/>
    <property type="project" value="UniProtKB-KW"/>
</dbReference>
<feature type="transmembrane region" description="Helical" evidence="5">
    <location>
        <begin position="395"/>
        <end position="414"/>
    </location>
</feature>
<keyword evidence="7" id="KW-0436">Ligase</keyword>
<dbReference type="Pfam" id="PF04932">
    <property type="entry name" value="Wzy_C"/>
    <property type="match status" value="1"/>
</dbReference>
<dbReference type="OrthoDB" id="4391260at2"/>
<sequence length="445" mass="48302">MATMKGEVGTAAPVASDLARVLRPFLLLVVLLVYCISFEPFHDRSGADLAGPLEGGNIANQIAFPLLFIVLAAFTLATKPNHFRNVAALPFVAFMVWLLLTNVVSGDPATGLKRGLFEVISMTIAAMAVGLPPSPRQFANQLAIAAFAVLVLCYVGVAFLPSLSIHSAGDTLERELAGNWRGFFSHKNEAGAMMVVLIFSGLFIAEAAKTWAGWLIVGAASVFLLFSMSKTSIALVPLTLTLAALVYRARSGWLRAVLILLPLVSLNLATVGSSWPGPIRSLVGLVLPDATFTGRTDLWRFSLEQTAAHPVFGYGLTGPWRTNELMYRDKLPAEPEDISGWVEELGTDSHNSYLEAALQFGVPGLILLLIAVIYVPLRDFGAASRLSNNPALVRYFLRLWIYVLFTASLETVLVSRNNPVWFMALMAIIGMHLLARFPVAKEDRC</sequence>
<keyword evidence="3 5" id="KW-1133">Transmembrane helix</keyword>
<evidence type="ECO:0000256" key="3">
    <source>
        <dbReference type="ARBA" id="ARBA00022989"/>
    </source>
</evidence>
<dbReference type="EMBL" id="FPCH01000004">
    <property type="protein sequence ID" value="SFV38457.1"/>
    <property type="molecule type" value="Genomic_DNA"/>
</dbReference>
<dbReference type="InterPro" id="IPR007016">
    <property type="entry name" value="O-antigen_ligase-rel_domated"/>
</dbReference>
<evidence type="ECO:0000313" key="7">
    <source>
        <dbReference type="EMBL" id="SFV38457.1"/>
    </source>
</evidence>
<evidence type="ECO:0000256" key="4">
    <source>
        <dbReference type="ARBA" id="ARBA00023136"/>
    </source>
</evidence>
<dbReference type="PANTHER" id="PTHR37422:SF21">
    <property type="entry name" value="EXOQ-LIKE PROTEIN"/>
    <property type="match status" value="1"/>
</dbReference>